<accession>A0A5E8A203</accession>
<dbReference type="EMBL" id="CABVLI010000043">
    <property type="protein sequence ID" value="VVT25328.1"/>
    <property type="molecule type" value="Genomic_DNA"/>
</dbReference>
<dbReference type="RefSeq" id="WP_056417928.1">
    <property type="nucleotide sequence ID" value="NZ_JASPFN010000001.1"/>
</dbReference>
<protein>
    <recommendedName>
        <fullName evidence="4">Sulfur globule protein</fullName>
    </recommendedName>
</protein>
<feature type="signal peptide" evidence="1">
    <location>
        <begin position="1"/>
        <end position="19"/>
    </location>
</feature>
<name>A0A5E8A203_9SPHN</name>
<dbReference type="AlphaFoldDB" id="A0A5E8A203"/>
<evidence type="ECO:0000256" key="1">
    <source>
        <dbReference type="SAM" id="SignalP"/>
    </source>
</evidence>
<evidence type="ECO:0008006" key="4">
    <source>
        <dbReference type="Google" id="ProtNLM"/>
    </source>
</evidence>
<evidence type="ECO:0000313" key="3">
    <source>
        <dbReference type="Proteomes" id="UP000326857"/>
    </source>
</evidence>
<gene>
    <name evidence="2" type="ORF">SPHINGO391_480220</name>
</gene>
<evidence type="ECO:0000313" key="2">
    <source>
        <dbReference type="EMBL" id="VVT25328.1"/>
    </source>
</evidence>
<sequence>MKIIAMFAAGALATGTLFAAAPADAQRYGWDGPRGHHDWHGPRGDRGWHGRRGWDDRRGWNGPRRGYGGYRGGYRDSGYGYRGPRGYGRSRVVCRIERGYYGPVRRCFRR</sequence>
<organism evidence="2 3">
    <name type="scientific">Sphingomonas aurantiaca</name>
    <dbReference type="NCBI Taxonomy" id="185949"/>
    <lineage>
        <taxon>Bacteria</taxon>
        <taxon>Pseudomonadati</taxon>
        <taxon>Pseudomonadota</taxon>
        <taxon>Alphaproteobacteria</taxon>
        <taxon>Sphingomonadales</taxon>
        <taxon>Sphingomonadaceae</taxon>
        <taxon>Sphingomonas</taxon>
    </lineage>
</organism>
<dbReference type="Proteomes" id="UP000326857">
    <property type="component" value="Unassembled WGS sequence"/>
</dbReference>
<proteinExistence type="predicted"/>
<keyword evidence="1" id="KW-0732">Signal</keyword>
<reference evidence="2 3" key="1">
    <citation type="submission" date="2019-09" db="EMBL/GenBank/DDBJ databases">
        <authorList>
            <person name="Dittami M. S."/>
        </authorList>
    </citation>
    <scope>NUCLEOTIDE SEQUENCE [LARGE SCALE GENOMIC DNA]</scope>
    <source>
        <strain evidence="2">SPHINGO391</strain>
    </source>
</reference>
<feature type="chain" id="PRO_5023002161" description="Sulfur globule protein" evidence="1">
    <location>
        <begin position="20"/>
        <end position="110"/>
    </location>
</feature>